<evidence type="ECO:0000256" key="3">
    <source>
        <dbReference type="ARBA" id="ARBA00022729"/>
    </source>
</evidence>
<keyword evidence="4 7" id="KW-0472">Membrane</keyword>
<comment type="similarity">
    <text evidence="2 7">Belongs to the FlgH family.</text>
</comment>
<dbReference type="AlphaFoldDB" id="A0A6L8W6P0"/>
<dbReference type="PANTHER" id="PTHR34933:SF1">
    <property type="entry name" value="FLAGELLAR L-RING PROTEIN"/>
    <property type="match status" value="1"/>
</dbReference>
<keyword evidence="3 7" id="KW-0732">Signal</keyword>
<reference evidence="8 9" key="1">
    <citation type="submission" date="2019-12" db="EMBL/GenBank/DDBJ databases">
        <title>Snethiella sp. nov. sp. isolated from sea sand.</title>
        <authorList>
            <person name="Kim J."/>
            <person name="Jeong S.E."/>
            <person name="Jung H.S."/>
            <person name="Jeon C.O."/>
        </authorList>
    </citation>
    <scope>NUCLEOTIDE SEQUENCE [LARGE SCALE GENOMIC DNA]</scope>
    <source>
        <strain evidence="8 9">DP05</strain>
    </source>
</reference>
<evidence type="ECO:0000313" key="9">
    <source>
        <dbReference type="Proteomes" id="UP000476030"/>
    </source>
</evidence>
<comment type="subcellular location">
    <subcellularLocation>
        <location evidence="7">Cell outer membrane</location>
        <topology evidence="7">Lipid-anchor</topology>
    </subcellularLocation>
    <subcellularLocation>
        <location evidence="7">Bacterial flagellum basal body</location>
    </subcellularLocation>
</comment>
<keyword evidence="8" id="KW-0969">Cilium</keyword>
<proteinExistence type="inferred from homology"/>
<keyword evidence="5 7" id="KW-0975">Bacterial flagellum</keyword>
<evidence type="ECO:0000256" key="1">
    <source>
        <dbReference type="ARBA" id="ARBA00002591"/>
    </source>
</evidence>
<keyword evidence="7" id="KW-0449">Lipoprotein</keyword>
<sequence length="252" mass="27317">MKHQIKNIARFSLVIGLGVALSGCNFFNRIANVGSEPPLSKIENPVAQKDYQPVSMPMPRPEPVLQQANSLWRPGSKAFFKDQRANQVGDIVTVLVEIEDKATLNNSTDTTRASSENAGFAGLLGLESQVEKILPEGTSAEALIDLGSDHSVKGSGAVNRNETINMEIAAIVTQILPNGNMVIVGRQEVRVNFESRDLSVTGVVRPEDITSSNTIESAKIAEARIAYGGRGHLTDVQQGRYGQQLFDIIFPF</sequence>
<dbReference type="HAMAP" id="MF_00415">
    <property type="entry name" value="FlgH"/>
    <property type="match status" value="1"/>
</dbReference>
<dbReference type="PANTHER" id="PTHR34933">
    <property type="entry name" value="FLAGELLAR L-RING PROTEIN"/>
    <property type="match status" value="1"/>
</dbReference>
<keyword evidence="8" id="KW-0966">Cell projection</keyword>
<evidence type="ECO:0000256" key="6">
    <source>
        <dbReference type="ARBA" id="ARBA00023237"/>
    </source>
</evidence>
<comment type="subunit">
    <text evidence="7">The basal body constitutes a major portion of the flagellar organelle and consists of four rings (L,P,S, and M) mounted on a central rod.</text>
</comment>
<organism evidence="8 9">
    <name type="scientific">Sneathiella litorea</name>
    <dbReference type="NCBI Taxonomy" id="2606216"/>
    <lineage>
        <taxon>Bacteria</taxon>
        <taxon>Pseudomonadati</taxon>
        <taxon>Pseudomonadota</taxon>
        <taxon>Alphaproteobacteria</taxon>
        <taxon>Sneathiellales</taxon>
        <taxon>Sneathiellaceae</taxon>
        <taxon>Sneathiella</taxon>
    </lineage>
</organism>
<dbReference type="Pfam" id="PF02107">
    <property type="entry name" value="FlgH"/>
    <property type="match status" value="1"/>
</dbReference>
<comment type="function">
    <text evidence="1 7">Assembles around the rod to form the L-ring and probably protects the motor/basal body from shearing forces during rotation.</text>
</comment>
<keyword evidence="6 7" id="KW-0998">Cell outer membrane</keyword>
<dbReference type="GO" id="GO:0071973">
    <property type="term" value="P:bacterial-type flagellum-dependent cell motility"/>
    <property type="evidence" value="ECO:0007669"/>
    <property type="project" value="InterPro"/>
</dbReference>
<keyword evidence="9" id="KW-1185">Reference proteome</keyword>
<dbReference type="GO" id="GO:0009427">
    <property type="term" value="C:bacterial-type flagellum basal body, distal rod, L ring"/>
    <property type="evidence" value="ECO:0007669"/>
    <property type="project" value="InterPro"/>
</dbReference>
<accession>A0A6L8W6P0</accession>
<evidence type="ECO:0000256" key="2">
    <source>
        <dbReference type="ARBA" id="ARBA00006929"/>
    </source>
</evidence>
<dbReference type="GO" id="GO:0003774">
    <property type="term" value="F:cytoskeletal motor activity"/>
    <property type="evidence" value="ECO:0007669"/>
    <property type="project" value="InterPro"/>
</dbReference>
<evidence type="ECO:0000256" key="7">
    <source>
        <dbReference type="HAMAP-Rule" id="MF_00415"/>
    </source>
</evidence>
<dbReference type="GO" id="GO:0009279">
    <property type="term" value="C:cell outer membrane"/>
    <property type="evidence" value="ECO:0007669"/>
    <property type="project" value="UniProtKB-SubCell"/>
</dbReference>
<dbReference type="Proteomes" id="UP000476030">
    <property type="component" value="Unassembled WGS sequence"/>
</dbReference>
<dbReference type="RefSeq" id="WP_161315356.1">
    <property type="nucleotide sequence ID" value="NZ_WTUW01000002.1"/>
</dbReference>
<gene>
    <name evidence="7 8" type="primary">flgH</name>
    <name evidence="8" type="ORF">GQE98_09190</name>
</gene>
<dbReference type="InterPro" id="IPR000527">
    <property type="entry name" value="Flag_Lring"/>
</dbReference>
<name>A0A6L8W6P0_9PROT</name>
<evidence type="ECO:0000256" key="5">
    <source>
        <dbReference type="ARBA" id="ARBA00023143"/>
    </source>
</evidence>
<evidence type="ECO:0000256" key="4">
    <source>
        <dbReference type="ARBA" id="ARBA00023136"/>
    </source>
</evidence>
<keyword evidence="8" id="KW-0282">Flagellum</keyword>
<dbReference type="NCBIfam" id="NF001305">
    <property type="entry name" value="PRK00249.1-5"/>
    <property type="match status" value="1"/>
</dbReference>
<dbReference type="PROSITE" id="PS51257">
    <property type="entry name" value="PROKAR_LIPOPROTEIN"/>
    <property type="match status" value="1"/>
</dbReference>
<dbReference type="EMBL" id="WTUW01000002">
    <property type="protein sequence ID" value="MZR30806.1"/>
    <property type="molecule type" value="Genomic_DNA"/>
</dbReference>
<dbReference type="PRINTS" id="PR01008">
    <property type="entry name" value="FLGLRINGFLGH"/>
</dbReference>
<protein>
    <recommendedName>
        <fullName evidence="7">Flagellar L-ring protein</fullName>
    </recommendedName>
    <alternativeName>
        <fullName evidence="7">Basal body L-ring protein</fullName>
    </alternativeName>
</protein>
<evidence type="ECO:0000313" key="8">
    <source>
        <dbReference type="EMBL" id="MZR30806.1"/>
    </source>
</evidence>
<comment type="caution">
    <text evidence="8">The sequence shown here is derived from an EMBL/GenBank/DDBJ whole genome shotgun (WGS) entry which is preliminary data.</text>
</comment>